<feature type="region of interest" description="Disordered" evidence="1">
    <location>
        <begin position="308"/>
        <end position="429"/>
    </location>
</feature>
<reference evidence="2 3" key="1">
    <citation type="submission" date="2016-03" db="EMBL/GenBank/DDBJ databases">
        <authorList>
            <person name="Ploux O."/>
        </authorList>
    </citation>
    <scope>NUCLEOTIDE SEQUENCE [LARGE SCALE GENOMIC DNA]</scope>
    <source>
        <strain evidence="2 3">URUG2</strain>
    </source>
</reference>
<dbReference type="EMBL" id="FJUY01000006">
    <property type="protein sequence ID" value="CZT18661.1"/>
    <property type="molecule type" value="Genomic_DNA"/>
</dbReference>
<dbReference type="AlphaFoldDB" id="A0A2D3URK5"/>
<feature type="compositionally biased region" description="Low complexity" evidence="1">
    <location>
        <begin position="21"/>
        <end position="32"/>
    </location>
</feature>
<accession>A0A2D3URK5</accession>
<gene>
    <name evidence="2" type="ORF">RCC_04505</name>
</gene>
<evidence type="ECO:0000313" key="2">
    <source>
        <dbReference type="EMBL" id="CZT18661.1"/>
    </source>
</evidence>
<name>A0A2D3URK5_9PEZI</name>
<keyword evidence="3" id="KW-1185">Reference proteome</keyword>
<dbReference type="Proteomes" id="UP000225277">
    <property type="component" value="Unassembled WGS sequence"/>
</dbReference>
<feature type="compositionally biased region" description="Polar residues" evidence="1">
    <location>
        <begin position="328"/>
        <end position="342"/>
    </location>
</feature>
<dbReference type="OrthoDB" id="10667513at2759"/>
<feature type="compositionally biased region" description="Low complexity" evidence="1">
    <location>
        <begin position="1"/>
        <end position="12"/>
    </location>
</feature>
<evidence type="ECO:0000256" key="1">
    <source>
        <dbReference type="SAM" id="MobiDB-lite"/>
    </source>
</evidence>
<feature type="region of interest" description="Disordered" evidence="1">
    <location>
        <begin position="1"/>
        <end position="42"/>
    </location>
</feature>
<organism evidence="2 3">
    <name type="scientific">Ramularia collo-cygni</name>
    <dbReference type="NCBI Taxonomy" id="112498"/>
    <lineage>
        <taxon>Eukaryota</taxon>
        <taxon>Fungi</taxon>
        <taxon>Dikarya</taxon>
        <taxon>Ascomycota</taxon>
        <taxon>Pezizomycotina</taxon>
        <taxon>Dothideomycetes</taxon>
        <taxon>Dothideomycetidae</taxon>
        <taxon>Mycosphaerellales</taxon>
        <taxon>Mycosphaerellaceae</taxon>
        <taxon>Ramularia</taxon>
    </lineage>
</organism>
<evidence type="ECO:0000313" key="3">
    <source>
        <dbReference type="Proteomes" id="UP000225277"/>
    </source>
</evidence>
<protein>
    <submittedName>
        <fullName evidence="2">Uncharacterized protein</fullName>
    </submittedName>
</protein>
<dbReference type="RefSeq" id="XP_023625551.1">
    <property type="nucleotide sequence ID" value="XM_023769783.1"/>
</dbReference>
<sequence>MSSPDSDPSMSPSPRPAVDRPQAAPAAPCNPCDKVTRDTDDSPMAEETIANAASTNKPRFCGHCRSSSHYTVTCPRTTCADRELRLHSLEPFARAVLKNGVPKNAPCCSKHAQFDHSQLTRDLGWILQHRALMPMCVRCASKEQSELDLKFEVDFRGSLDSCHCAAFVFDNDVCQWCAVEELIKRCRDYMSVNTIKLGPDPGKSVSYLRCECRKAPMGTSYGASSSPLLVREVLRLCAGCTGVVNVPLHHLNGESHLSCIPGTPSRALLDEHGIVAKSVEAPLVGMNDTETCIGHPVRIVAQRIVAVKHKDKRRESAGRLPGSGDTGLRSQASGGTTTQSDASRGVVTRPHASGGSSTRSHASGGVAMPLQASGGSAKRSSVLDGTPSTQQQQAPVALMVPSTPTHFSSDGREKNNATGQLNQGFRFPK</sequence>
<dbReference type="GeneID" id="35599679"/>
<proteinExistence type="predicted"/>